<organism evidence="5 6">
    <name type="scientific">Eragrostis curvula</name>
    <name type="common">weeping love grass</name>
    <dbReference type="NCBI Taxonomy" id="38414"/>
    <lineage>
        <taxon>Eukaryota</taxon>
        <taxon>Viridiplantae</taxon>
        <taxon>Streptophyta</taxon>
        <taxon>Embryophyta</taxon>
        <taxon>Tracheophyta</taxon>
        <taxon>Spermatophyta</taxon>
        <taxon>Magnoliopsida</taxon>
        <taxon>Liliopsida</taxon>
        <taxon>Poales</taxon>
        <taxon>Poaceae</taxon>
        <taxon>PACMAD clade</taxon>
        <taxon>Chloridoideae</taxon>
        <taxon>Eragrostideae</taxon>
        <taxon>Eragrostidinae</taxon>
        <taxon>Eragrostis</taxon>
    </lineage>
</organism>
<comment type="similarity">
    <text evidence="3">Belongs to the GRAS family.</text>
</comment>
<evidence type="ECO:0000256" key="3">
    <source>
        <dbReference type="PROSITE-ProRule" id="PRU01191"/>
    </source>
</evidence>
<dbReference type="Pfam" id="PF03514">
    <property type="entry name" value="GRAS"/>
    <property type="match status" value="1"/>
</dbReference>
<dbReference type="Proteomes" id="UP000324897">
    <property type="component" value="Unassembled WGS sequence"/>
</dbReference>
<dbReference type="EMBL" id="RWGY01000412">
    <property type="protein sequence ID" value="TVU01611.1"/>
    <property type="molecule type" value="Genomic_DNA"/>
</dbReference>
<name>A0A5J9SRJ5_9POAL</name>
<feature type="region of interest" description="Disordered" evidence="4">
    <location>
        <begin position="29"/>
        <end position="66"/>
    </location>
</feature>
<evidence type="ECO:0000313" key="6">
    <source>
        <dbReference type="Proteomes" id="UP000324897"/>
    </source>
</evidence>
<dbReference type="PANTHER" id="PTHR31636">
    <property type="entry name" value="OSJNBA0084A10.13 PROTEIN-RELATED"/>
    <property type="match status" value="1"/>
</dbReference>
<keyword evidence="1" id="KW-0805">Transcription regulation</keyword>
<accession>A0A5J9SRJ5</accession>
<protein>
    <submittedName>
        <fullName evidence="5">Uncharacterized protein</fullName>
    </submittedName>
</protein>
<reference evidence="5 6" key="1">
    <citation type="journal article" date="2019" name="Sci. Rep.">
        <title>A high-quality genome of Eragrostis curvula grass provides insights into Poaceae evolution and supports new strategies to enhance forage quality.</title>
        <authorList>
            <person name="Carballo J."/>
            <person name="Santos B.A.C.M."/>
            <person name="Zappacosta D."/>
            <person name="Garbus I."/>
            <person name="Selva J.P."/>
            <person name="Gallo C.A."/>
            <person name="Diaz A."/>
            <person name="Albertini E."/>
            <person name="Caccamo M."/>
            <person name="Echenique V."/>
        </authorList>
    </citation>
    <scope>NUCLEOTIDE SEQUENCE [LARGE SCALE GENOMIC DNA]</scope>
    <source>
        <strain evidence="6">cv. Victoria</strain>
        <tissue evidence="5">Leaf</tissue>
    </source>
</reference>
<feature type="non-terminal residue" evidence="5">
    <location>
        <position position="1"/>
    </location>
</feature>
<keyword evidence="6" id="KW-1185">Reference proteome</keyword>
<dbReference type="Gramene" id="TVU01611">
    <property type="protein sequence ID" value="TVU01611"/>
    <property type="gene ID" value="EJB05_52914"/>
</dbReference>
<dbReference type="PROSITE" id="PS50985">
    <property type="entry name" value="GRAS"/>
    <property type="match status" value="1"/>
</dbReference>
<comment type="caution">
    <text evidence="3">Lacks conserved residue(s) required for the propagation of feature annotation.</text>
</comment>
<evidence type="ECO:0000256" key="2">
    <source>
        <dbReference type="ARBA" id="ARBA00023163"/>
    </source>
</evidence>
<proteinExistence type="inferred from homology"/>
<feature type="short sequence motif" description="VHIID" evidence="3">
    <location>
        <begin position="394"/>
        <end position="398"/>
    </location>
</feature>
<keyword evidence="2" id="KW-0804">Transcription</keyword>
<evidence type="ECO:0000256" key="4">
    <source>
        <dbReference type="SAM" id="MobiDB-lite"/>
    </source>
</evidence>
<dbReference type="InterPro" id="IPR005202">
    <property type="entry name" value="TF_GRAS"/>
</dbReference>
<evidence type="ECO:0000313" key="5">
    <source>
        <dbReference type="EMBL" id="TVU01611.1"/>
    </source>
</evidence>
<feature type="region of interest" description="SAW" evidence="3">
    <location>
        <begin position="570"/>
        <end position="642"/>
    </location>
</feature>
<comment type="caution">
    <text evidence="5">The sequence shown here is derived from an EMBL/GenBank/DDBJ whole genome shotgun (WGS) entry which is preliminary data.</text>
</comment>
<sequence>MRGMLFAGSTREGHAGTLLQLQQQQQGLAAGKVSGAGGLWEPTSVLDHRHSPSPSPPTSASTLSSPLGAATAGVAALAGPNAKNVSPPPVAGAWPGGAAAEEAAAGGKEEWQLTPLDMGLGAGEGWDPAGAVLSDGPAPPGMGPDHTFLRWIIGGEDASAGMGGVMDPPVLELDHAQPMMSSAFGSNLAFAPAMEDTKPAAPFGHAPPNFLLHHHQQHHHPQPHAAFFGSHPSFDAAAPKRTHPFSGAPAPKLPPFPGAVAQAGGFVPAMKPKAEAANDEAAAAVDQLAEAAKLAEAGDAFGSREILARLNYRLPAAPAAGTPLLRSAFYFKEALRIAVSQNGEAPAPAASSPYDVVVKLGAYKAFSEVSPVLQFAHLTCVQAVLDELGGASCIHVLDFDIGMGEQWASLMQELAQRRPATVALKVTALVSPASHHPLELQLIHENLSGFATELGVLFQFAVFNIDTLDPADLVAIASGDAIAVHLPVGSAHVAAMPAILRLVKRLGAKVVVSVDHGCDRTELPFAAHLFQAFQSCVSLLESVDAVGTDAETAAKIERFLVQPGVEQRVVGRHRAGVDKPLPWRTVFASAGFVPVPASSFAESQAESLLKKVALMGFRVEKRGGALCLYWQRGELVSVSAWRC</sequence>
<dbReference type="AlphaFoldDB" id="A0A5J9SRJ5"/>
<evidence type="ECO:0000256" key="1">
    <source>
        <dbReference type="ARBA" id="ARBA00023015"/>
    </source>
</evidence>
<gene>
    <name evidence="5" type="ORF">EJB05_52914</name>
</gene>
<feature type="region of interest" description="VHIID" evidence="3">
    <location>
        <begin position="363"/>
        <end position="428"/>
    </location>
</feature>
<dbReference type="OrthoDB" id="666726at2759"/>